<dbReference type="InterPro" id="IPR003593">
    <property type="entry name" value="AAA+_ATPase"/>
</dbReference>
<dbReference type="PANTHER" id="PTHR43423:SF1">
    <property type="entry name" value="ABC TRANSPORTER I FAMILY MEMBER 17"/>
    <property type="match status" value="1"/>
</dbReference>
<keyword evidence="2" id="KW-1003">Cell membrane</keyword>
<evidence type="ECO:0000313" key="8">
    <source>
        <dbReference type="Proteomes" id="UP001056855"/>
    </source>
</evidence>
<evidence type="ECO:0000259" key="6">
    <source>
        <dbReference type="PROSITE" id="PS50893"/>
    </source>
</evidence>
<dbReference type="GO" id="GO:0035435">
    <property type="term" value="P:phosphate ion transmembrane transport"/>
    <property type="evidence" value="ECO:0007669"/>
    <property type="project" value="InterPro"/>
</dbReference>
<sequence length="290" mass="31966">MSQPDSNEEELTGSTNYTDELLIETAVEAERSDPRRTPESNVIEVDDLSVYYDDEQALRSVDMAVLEKRVTALIGPSGCGKSTFLRSLNRMNDLIDAARVEGRVKLGGKNVYDGNVDPVALRRRIGMVFQSPNPFPKSIYDNVAYGLRVQGKADNIDLDQAVECALREAALWEEVADKLESSGLDLSGGQQQRLCIARAIAVDPEVILMDEPASALDPVATSKIEDLIEQLAEDYTVVIVTHNMQQAARISDKTAVFLTGGELVEFDDTTKIFENPESQRVEDYITGKFG</sequence>
<dbReference type="PANTHER" id="PTHR43423">
    <property type="entry name" value="ABC TRANSPORTER I FAMILY MEMBER 17"/>
    <property type="match status" value="1"/>
</dbReference>
<dbReference type="GO" id="GO:0016887">
    <property type="term" value="F:ATP hydrolysis activity"/>
    <property type="evidence" value="ECO:0007669"/>
    <property type="project" value="InterPro"/>
</dbReference>
<proteinExistence type="predicted"/>
<keyword evidence="1" id="KW-0813">Transport</keyword>
<keyword evidence="7" id="KW-0614">Plasmid</keyword>
<protein>
    <submittedName>
        <fullName evidence="7">Phosphate ABC transporter ATP-binding protein PstB</fullName>
    </submittedName>
</protein>
<evidence type="ECO:0000256" key="1">
    <source>
        <dbReference type="ARBA" id="ARBA00022448"/>
    </source>
</evidence>
<dbReference type="SUPFAM" id="SSF52540">
    <property type="entry name" value="P-loop containing nucleoside triphosphate hydrolases"/>
    <property type="match status" value="1"/>
</dbReference>
<evidence type="ECO:0000256" key="5">
    <source>
        <dbReference type="SAM" id="MobiDB-lite"/>
    </source>
</evidence>
<feature type="compositionally biased region" description="Acidic residues" evidence="5">
    <location>
        <begin position="1"/>
        <end position="11"/>
    </location>
</feature>
<feature type="region of interest" description="Disordered" evidence="5">
    <location>
        <begin position="1"/>
        <end position="20"/>
    </location>
</feature>
<dbReference type="PROSITE" id="PS00211">
    <property type="entry name" value="ABC_TRANSPORTER_1"/>
    <property type="match status" value="1"/>
</dbReference>
<dbReference type="RefSeq" id="WP_254161439.1">
    <property type="nucleotide sequence ID" value="NZ_CP100357.1"/>
</dbReference>
<dbReference type="EMBL" id="CP100357">
    <property type="protein sequence ID" value="UTF55926.1"/>
    <property type="molecule type" value="Genomic_DNA"/>
</dbReference>
<keyword evidence="8" id="KW-1185">Reference proteome</keyword>
<dbReference type="NCBIfam" id="TIGR00972">
    <property type="entry name" value="3a0107s01c2"/>
    <property type="match status" value="1"/>
</dbReference>
<dbReference type="GeneID" id="73292421"/>
<dbReference type="Pfam" id="PF00005">
    <property type="entry name" value="ABC_tran"/>
    <property type="match status" value="1"/>
</dbReference>
<dbReference type="AlphaFoldDB" id="A0A9E7NEM1"/>
<dbReference type="SMART" id="SM00382">
    <property type="entry name" value="AAA"/>
    <property type="match status" value="1"/>
</dbReference>
<name>A0A9E7NEM1_9EURY</name>
<dbReference type="GO" id="GO:0005524">
    <property type="term" value="F:ATP binding"/>
    <property type="evidence" value="ECO:0007669"/>
    <property type="project" value="UniProtKB-KW"/>
</dbReference>
<dbReference type="GO" id="GO:0016020">
    <property type="term" value="C:membrane"/>
    <property type="evidence" value="ECO:0007669"/>
    <property type="project" value="InterPro"/>
</dbReference>
<keyword evidence="4 7" id="KW-0067">ATP-binding</keyword>
<feature type="domain" description="ABC transporter" evidence="6">
    <location>
        <begin position="43"/>
        <end position="285"/>
    </location>
</feature>
<accession>A0A9E7NEM1</accession>
<dbReference type="GO" id="GO:0005315">
    <property type="term" value="F:phosphate transmembrane transporter activity"/>
    <property type="evidence" value="ECO:0007669"/>
    <property type="project" value="InterPro"/>
</dbReference>
<dbReference type="InterPro" id="IPR003439">
    <property type="entry name" value="ABC_transporter-like_ATP-bd"/>
</dbReference>
<evidence type="ECO:0000256" key="2">
    <source>
        <dbReference type="ARBA" id="ARBA00022475"/>
    </source>
</evidence>
<reference evidence="7" key="1">
    <citation type="submission" date="2022-06" db="EMBL/GenBank/DDBJ databases">
        <title>Diverse halophilic archaea isolated from saline environments.</title>
        <authorList>
            <person name="Cui H.-L."/>
        </authorList>
    </citation>
    <scope>NUCLEOTIDE SEQUENCE</scope>
    <source>
        <strain evidence="7">WLHS1</strain>
        <plasmid evidence="7">unnamed2</plasmid>
    </source>
</reference>
<dbReference type="CDD" id="cd03260">
    <property type="entry name" value="ABC_PstB_phosphate_transporter"/>
    <property type="match status" value="1"/>
</dbReference>
<geneLocation type="plasmid" evidence="7 8">
    <name>unnamed2</name>
</geneLocation>
<keyword evidence="3" id="KW-0547">Nucleotide-binding</keyword>
<dbReference type="InterPro" id="IPR017871">
    <property type="entry name" value="ABC_transporter-like_CS"/>
</dbReference>
<dbReference type="Gene3D" id="3.40.50.300">
    <property type="entry name" value="P-loop containing nucleotide triphosphate hydrolases"/>
    <property type="match status" value="1"/>
</dbReference>
<evidence type="ECO:0000256" key="3">
    <source>
        <dbReference type="ARBA" id="ARBA00022741"/>
    </source>
</evidence>
<evidence type="ECO:0000256" key="4">
    <source>
        <dbReference type="ARBA" id="ARBA00022840"/>
    </source>
</evidence>
<dbReference type="Proteomes" id="UP001056855">
    <property type="component" value="Plasmid unnamed2"/>
</dbReference>
<dbReference type="InterPro" id="IPR027417">
    <property type="entry name" value="P-loop_NTPase"/>
</dbReference>
<organism evidence="7 8">
    <name type="scientific">Natronosalvus rutilus</name>
    <dbReference type="NCBI Taxonomy" id="2953753"/>
    <lineage>
        <taxon>Archaea</taxon>
        <taxon>Methanobacteriati</taxon>
        <taxon>Methanobacteriota</taxon>
        <taxon>Stenosarchaea group</taxon>
        <taxon>Halobacteria</taxon>
        <taxon>Halobacteriales</taxon>
        <taxon>Natrialbaceae</taxon>
        <taxon>Natronosalvus</taxon>
    </lineage>
</organism>
<evidence type="ECO:0000313" key="7">
    <source>
        <dbReference type="EMBL" id="UTF55926.1"/>
    </source>
</evidence>
<gene>
    <name evidence="7" type="primary">pstB</name>
    <name evidence="7" type="ORF">NGM29_20205</name>
</gene>
<dbReference type="InterPro" id="IPR005670">
    <property type="entry name" value="PstB-like"/>
</dbReference>
<dbReference type="KEGG" id="sawl:NGM29_20205"/>
<dbReference type="PROSITE" id="PS50893">
    <property type="entry name" value="ABC_TRANSPORTER_2"/>
    <property type="match status" value="1"/>
</dbReference>
<keyword evidence="2" id="KW-0472">Membrane</keyword>